<reference evidence="3" key="1">
    <citation type="submission" date="2016-10" db="EMBL/GenBank/DDBJ databases">
        <authorList>
            <person name="Varghese N."/>
            <person name="Submissions S."/>
        </authorList>
    </citation>
    <scope>NUCLEOTIDE SEQUENCE [LARGE SCALE GENOMIC DNA]</scope>
    <source>
        <strain evidence="3">CGMCC 1.9127</strain>
    </source>
</reference>
<proteinExistence type="predicted"/>
<gene>
    <name evidence="2" type="ORF">SAMN05216262_11074</name>
</gene>
<dbReference type="PANTHER" id="PTHR30399">
    <property type="entry name" value="UNCHARACTERIZED PROTEIN YGJP"/>
    <property type="match status" value="1"/>
</dbReference>
<accession>A0A1H7PXZ5</accession>
<organism evidence="2 3">
    <name type="scientific">Colwellia chukchiensis</name>
    <dbReference type="NCBI Taxonomy" id="641665"/>
    <lineage>
        <taxon>Bacteria</taxon>
        <taxon>Pseudomonadati</taxon>
        <taxon>Pseudomonadota</taxon>
        <taxon>Gammaproteobacteria</taxon>
        <taxon>Alteromonadales</taxon>
        <taxon>Colwelliaceae</taxon>
        <taxon>Colwellia</taxon>
    </lineage>
</organism>
<evidence type="ECO:0000313" key="3">
    <source>
        <dbReference type="Proteomes" id="UP000199297"/>
    </source>
</evidence>
<dbReference type="STRING" id="641665.GCA_002104455_02474"/>
<dbReference type="OrthoDB" id="9811177at2"/>
<evidence type="ECO:0000259" key="1">
    <source>
        <dbReference type="Pfam" id="PF01863"/>
    </source>
</evidence>
<dbReference type="InterPro" id="IPR002725">
    <property type="entry name" value="YgjP-like_metallopeptidase"/>
</dbReference>
<dbReference type="PANTHER" id="PTHR30399:SF1">
    <property type="entry name" value="UTP PYROPHOSPHATASE"/>
    <property type="match status" value="1"/>
</dbReference>
<name>A0A1H7PXZ5_9GAMM</name>
<dbReference type="Pfam" id="PF01863">
    <property type="entry name" value="YgjP-like"/>
    <property type="match status" value="1"/>
</dbReference>
<evidence type="ECO:0000313" key="2">
    <source>
        <dbReference type="EMBL" id="SEL40449.1"/>
    </source>
</evidence>
<dbReference type="Proteomes" id="UP000199297">
    <property type="component" value="Unassembled WGS sequence"/>
</dbReference>
<dbReference type="InterPro" id="IPR053136">
    <property type="entry name" value="UTP_pyrophosphatase-like"/>
</dbReference>
<dbReference type="EMBL" id="FOBI01000010">
    <property type="protein sequence ID" value="SEL40449.1"/>
    <property type="molecule type" value="Genomic_DNA"/>
</dbReference>
<sequence length="248" mass="28731">MSSTIKQAEIPTASAEKLAVVYGGGEIPFQLAFSKRKSLEISVHPDKSVFVKAPEGTDREAIEAKVKKRARWIKRQIRYFDQFDPRTPSRKYVSGESHLYLGKKYRLKIAVGTDNGVALKAGFFWVTSANGKPDHVESLLSDWYREKADFHLNKVFSDCWEKFKYSDTDKPKIKIMQLKKRWGSLSKSGTLTLNRDLIKAPKECIEYVIIHELCHLEHHNHGPEFYRLLERSLPDWVKRKHKLEMALI</sequence>
<feature type="domain" description="YgjP-like metallopeptidase" evidence="1">
    <location>
        <begin position="37"/>
        <end position="244"/>
    </location>
</feature>
<dbReference type="RefSeq" id="WP_085284095.1">
    <property type="nucleotide sequence ID" value="NZ_FOBI01000010.1"/>
</dbReference>
<dbReference type="Gene3D" id="3.30.2010.10">
    <property type="entry name" value="Metalloproteases ('zincins'), catalytic domain"/>
    <property type="match status" value="1"/>
</dbReference>
<keyword evidence="3" id="KW-1185">Reference proteome</keyword>
<dbReference type="CDD" id="cd07344">
    <property type="entry name" value="M48_yhfN_like"/>
    <property type="match status" value="1"/>
</dbReference>
<dbReference type="AlphaFoldDB" id="A0A1H7PXZ5"/>
<protein>
    <recommendedName>
        <fullName evidence="1">YgjP-like metallopeptidase domain-containing protein</fullName>
    </recommendedName>
</protein>